<evidence type="ECO:0000313" key="2">
    <source>
        <dbReference type="Proteomes" id="UP000071641"/>
    </source>
</evidence>
<dbReference type="EMBL" id="FIZX01000002">
    <property type="protein sequence ID" value="CZF81439.1"/>
    <property type="molecule type" value="Genomic_DNA"/>
</dbReference>
<keyword evidence="2" id="KW-1185">Reference proteome</keyword>
<protein>
    <submittedName>
        <fullName evidence="1">Uncharacterized protein</fullName>
    </submittedName>
</protein>
<dbReference type="STRING" id="1796497.GCE9029_02610"/>
<sequence length="259" mass="29235">MKTKLITPNGIRVWQGYRSQQYQGNTQGFLEKLGQIFIPITMQLMSPMGLRMYYPALVPQAPDCRQIRLPDEIALVGYPSQQMYFDASRHTVAGRAYSSLHETVFNFSAGTTPASFSDFPIAYPGASEFQWKIPYYFSGEAIDWHGLYVGVLIWMWPDDALDNKTQVATALLDLCNQRITGNRNLFEIIAVLQEDYGILWFASDALSWPDSIIHFLGDRQCNIAMQAFHDIANISPLFSEDDDGLKVSVGQALDVRLST</sequence>
<dbReference type="OrthoDB" id="5915616at2"/>
<gene>
    <name evidence="1" type="ORF">GCE9029_02610</name>
</gene>
<name>A0A128F3V3_9GAMM</name>
<accession>A0A128F3V3</accession>
<reference evidence="2" key="1">
    <citation type="submission" date="2016-02" db="EMBL/GenBank/DDBJ databases">
        <authorList>
            <person name="Rodrigo-Torres Lidia"/>
            <person name="Arahal R.David."/>
        </authorList>
    </citation>
    <scope>NUCLEOTIDE SEQUENCE [LARGE SCALE GENOMIC DNA]</scope>
    <source>
        <strain evidence="2">CECT 9029</strain>
    </source>
</reference>
<dbReference type="RefSeq" id="WP_062663661.1">
    <property type="nucleotide sequence ID" value="NZ_FIZX01000002.1"/>
</dbReference>
<dbReference type="Proteomes" id="UP000071641">
    <property type="component" value="Unassembled WGS sequence"/>
</dbReference>
<evidence type="ECO:0000313" key="1">
    <source>
        <dbReference type="EMBL" id="CZF81439.1"/>
    </source>
</evidence>
<dbReference type="AlphaFoldDB" id="A0A128F3V3"/>
<proteinExistence type="predicted"/>
<organism evidence="1 2">
    <name type="scientific">Grimontia celer</name>
    <dbReference type="NCBI Taxonomy" id="1796497"/>
    <lineage>
        <taxon>Bacteria</taxon>
        <taxon>Pseudomonadati</taxon>
        <taxon>Pseudomonadota</taxon>
        <taxon>Gammaproteobacteria</taxon>
        <taxon>Vibrionales</taxon>
        <taxon>Vibrionaceae</taxon>
        <taxon>Grimontia</taxon>
    </lineage>
</organism>